<gene>
    <name evidence="1" type="ORF">BJX63DRAFT_397359</name>
</gene>
<evidence type="ECO:0000313" key="1">
    <source>
        <dbReference type="EMBL" id="KAL2812059.1"/>
    </source>
</evidence>
<organism evidence="1 2">
    <name type="scientific">Aspergillus granulosus</name>
    <dbReference type="NCBI Taxonomy" id="176169"/>
    <lineage>
        <taxon>Eukaryota</taxon>
        <taxon>Fungi</taxon>
        <taxon>Dikarya</taxon>
        <taxon>Ascomycota</taxon>
        <taxon>Pezizomycotina</taxon>
        <taxon>Eurotiomycetes</taxon>
        <taxon>Eurotiomycetidae</taxon>
        <taxon>Eurotiales</taxon>
        <taxon>Aspergillaceae</taxon>
        <taxon>Aspergillus</taxon>
        <taxon>Aspergillus subgen. Nidulantes</taxon>
    </lineage>
</organism>
<keyword evidence="2" id="KW-1185">Reference proteome</keyword>
<comment type="caution">
    <text evidence="1">The sequence shown here is derived from an EMBL/GenBank/DDBJ whole genome shotgun (WGS) entry which is preliminary data.</text>
</comment>
<dbReference type="EMBL" id="JBFXLT010000051">
    <property type="protein sequence ID" value="KAL2812059.1"/>
    <property type="molecule type" value="Genomic_DNA"/>
</dbReference>
<accession>A0ABR4H9B3</accession>
<protein>
    <submittedName>
        <fullName evidence="1">Uncharacterized protein</fullName>
    </submittedName>
</protein>
<reference evidence="1 2" key="1">
    <citation type="submission" date="2024-07" db="EMBL/GenBank/DDBJ databases">
        <title>Section-level genome sequencing and comparative genomics of Aspergillus sections Usti and Cavernicolus.</title>
        <authorList>
            <consortium name="Lawrence Berkeley National Laboratory"/>
            <person name="Nybo J.L."/>
            <person name="Vesth T.C."/>
            <person name="Theobald S."/>
            <person name="Frisvad J.C."/>
            <person name="Larsen T.O."/>
            <person name="Kjaerboelling I."/>
            <person name="Rothschild-Mancinelli K."/>
            <person name="Lyhne E.K."/>
            <person name="Kogle M.E."/>
            <person name="Barry K."/>
            <person name="Clum A."/>
            <person name="Na H."/>
            <person name="Ledsgaard L."/>
            <person name="Lin J."/>
            <person name="Lipzen A."/>
            <person name="Kuo A."/>
            <person name="Riley R."/>
            <person name="Mondo S."/>
            <person name="Labutti K."/>
            <person name="Haridas S."/>
            <person name="Pangalinan J."/>
            <person name="Salamov A.A."/>
            <person name="Simmons B.A."/>
            <person name="Magnuson J.K."/>
            <person name="Chen J."/>
            <person name="Drula E."/>
            <person name="Henrissat B."/>
            <person name="Wiebenga A."/>
            <person name="Lubbers R.J."/>
            <person name="Gomes A.C."/>
            <person name="Makela M.R."/>
            <person name="Stajich J."/>
            <person name="Grigoriev I.V."/>
            <person name="Mortensen U.H."/>
            <person name="De Vries R.P."/>
            <person name="Baker S.E."/>
            <person name="Andersen M.R."/>
        </authorList>
    </citation>
    <scope>NUCLEOTIDE SEQUENCE [LARGE SCALE GENOMIC DNA]</scope>
    <source>
        <strain evidence="1 2">CBS 588.65</strain>
    </source>
</reference>
<evidence type="ECO:0000313" key="2">
    <source>
        <dbReference type="Proteomes" id="UP001610334"/>
    </source>
</evidence>
<name>A0ABR4H9B3_9EURO</name>
<proteinExistence type="predicted"/>
<sequence length="188" mass="21381">MAREWFAMGLEDELEGLGSTTVRFGDWTKEADCCFSPDIRVDNPNISFVVETGLSESMPRLALDAHGWLEALSSTVNLVVTIAVHHDRPEIILQQWERAPCRSYIITRSTPNSAHCTAFIKIFRTNGTISITGEPDINGNTTNITQMDLPFDKILNRPPRPPLERDFVIPAQRLRIFAERVWRTQKFP</sequence>
<dbReference type="Proteomes" id="UP001610334">
    <property type="component" value="Unassembled WGS sequence"/>
</dbReference>